<reference evidence="1" key="1">
    <citation type="submission" date="2014-09" db="EMBL/GenBank/DDBJ databases">
        <authorList>
            <person name="Magalhaes I.L.F."/>
            <person name="Oliveira U."/>
            <person name="Santos F.R."/>
            <person name="Vidigal T.H.D.A."/>
            <person name="Brescovit A.D."/>
            <person name="Santos A.J."/>
        </authorList>
    </citation>
    <scope>NUCLEOTIDE SEQUENCE</scope>
    <source>
        <tissue evidence="1">Shoot tissue taken approximately 20 cm above the soil surface</tissue>
    </source>
</reference>
<organism evidence="1">
    <name type="scientific">Arundo donax</name>
    <name type="common">Giant reed</name>
    <name type="synonym">Donax arundinaceus</name>
    <dbReference type="NCBI Taxonomy" id="35708"/>
    <lineage>
        <taxon>Eukaryota</taxon>
        <taxon>Viridiplantae</taxon>
        <taxon>Streptophyta</taxon>
        <taxon>Embryophyta</taxon>
        <taxon>Tracheophyta</taxon>
        <taxon>Spermatophyta</taxon>
        <taxon>Magnoliopsida</taxon>
        <taxon>Liliopsida</taxon>
        <taxon>Poales</taxon>
        <taxon>Poaceae</taxon>
        <taxon>PACMAD clade</taxon>
        <taxon>Arundinoideae</taxon>
        <taxon>Arundineae</taxon>
        <taxon>Arundo</taxon>
    </lineage>
</organism>
<dbReference type="EMBL" id="GBRH01183998">
    <property type="protein sequence ID" value="JAE13898.1"/>
    <property type="molecule type" value="Transcribed_RNA"/>
</dbReference>
<name>A0A0A9FZV1_ARUDO</name>
<accession>A0A0A9FZV1</accession>
<evidence type="ECO:0000313" key="1">
    <source>
        <dbReference type="EMBL" id="JAE13898.1"/>
    </source>
</evidence>
<proteinExistence type="predicted"/>
<dbReference type="AlphaFoldDB" id="A0A0A9FZV1"/>
<protein>
    <submittedName>
        <fullName evidence="1">Uncharacterized protein</fullName>
    </submittedName>
</protein>
<reference evidence="1" key="2">
    <citation type="journal article" date="2015" name="Data Brief">
        <title>Shoot transcriptome of the giant reed, Arundo donax.</title>
        <authorList>
            <person name="Barrero R.A."/>
            <person name="Guerrero F.D."/>
            <person name="Moolhuijzen P."/>
            <person name="Goolsby J.A."/>
            <person name="Tidwell J."/>
            <person name="Bellgard S.E."/>
            <person name="Bellgard M.I."/>
        </authorList>
    </citation>
    <scope>NUCLEOTIDE SEQUENCE</scope>
    <source>
        <tissue evidence="1">Shoot tissue taken approximately 20 cm above the soil surface</tissue>
    </source>
</reference>
<sequence>MATATAAWPWWLVPIAFFICSPSKQCFSR</sequence>